<dbReference type="RefSeq" id="WP_044284486.1">
    <property type="nucleotide sequence ID" value="NZ_JFAD01000035.1"/>
</dbReference>
<dbReference type="eggNOG" id="COG0531">
    <property type="taxonomic scope" value="Bacteria"/>
</dbReference>
<feature type="transmembrane region" description="Helical" evidence="5">
    <location>
        <begin position="305"/>
        <end position="333"/>
    </location>
</feature>
<dbReference type="PIRSF" id="PIRSF006060">
    <property type="entry name" value="AA_transporter"/>
    <property type="match status" value="1"/>
</dbReference>
<dbReference type="Proteomes" id="UP000020977">
    <property type="component" value="Unassembled WGS sequence"/>
</dbReference>
<evidence type="ECO:0000256" key="5">
    <source>
        <dbReference type="SAM" id="Phobius"/>
    </source>
</evidence>
<dbReference type="AlphaFoldDB" id="A0A014NPN2"/>
<feature type="transmembrane region" description="Helical" evidence="5">
    <location>
        <begin position="363"/>
        <end position="385"/>
    </location>
</feature>
<dbReference type="GO" id="GO:0015179">
    <property type="term" value="F:L-amino acid transmembrane transporter activity"/>
    <property type="evidence" value="ECO:0007669"/>
    <property type="project" value="TreeGrafter"/>
</dbReference>
<comment type="caution">
    <text evidence="6">The sequence shown here is derived from an EMBL/GenBank/DDBJ whole genome shotgun (WGS) entry which is preliminary data.</text>
</comment>
<comment type="subcellular location">
    <subcellularLocation>
        <location evidence="1">Membrane</location>
        <topology evidence="1">Multi-pass membrane protein</topology>
    </subcellularLocation>
</comment>
<evidence type="ECO:0008006" key="8">
    <source>
        <dbReference type="Google" id="ProtNLM"/>
    </source>
</evidence>
<dbReference type="GO" id="GO:0016020">
    <property type="term" value="C:membrane"/>
    <property type="evidence" value="ECO:0007669"/>
    <property type="project" value="UniProtKB-SubCell"/>
</dbReference>
<keyword evidence="3 5" id="KW-1133">Transmembrane helix</keyword>
<evidence type="ECO:0000313" key="7">
    <source>
        <dbReference type="Proteomes" id="UP000020977"/>
    </source>
</evidence>
<dbReference type="PANTHER" id="PTHR11785:SF512">
    <property type="entry name" value="SOBREMESA, ISOFORM B"/>
    <property type="match status" value="1"/>
</dbReference>
<dbReference type="Pfam" id="PF13520">
    <property type="entry name" value="AA_permease_2"/>
    <property type="match status" value="1"/>
</dbReference>
<feature type="transmembrane region" description="Helical" evidence="5">
    <location>
        <begin position="101"/>
        <end position="123"/>
    </location>
</feature>
<feature type="transmembrane region" description="Helical" evidence="5">
    <location>
        <begin position="447"/>
        <end position="475"/>
    </location>
</feature>
<evidence type="ECO:0000256" key="4">
    <source>
        <dbReference type="ARBA" id="ARBA00023136"/>
    </source>
</evidence>
<protein>
    <recommendedName>
        <fullName evidence="8">Amino acid permease</fullName>
    </recommendedName>
</protein>
<feature type="transmembrane region" description="Helical" evidence="5">
    <location>
        <begin position="495"/>
        <end position="514"/>
    </location>
</feature>
<reference evidence="6 7" key="1">
    <citation type="submission" date="2014-03" db="EMBL/GenBank/DDBJ databases">
        <title>Genome sequence of Mycoplasma ovipneumoniae strain 14811.</title>
        <authorList>
            <person name="Sirand-Pugnet P."/>
            <person name="Breton M."/>
            <person name="Dordet-Frisoni E."/>
            <person name="Baranowski E."/>
            <person name="Barre A."/>
            <person name="Couture C."/>
            <person name="Dupuy V."/>
            <person name="Gaurivaud P."/>
            <person name="Jacob D."/>
            <person name="Lemaitre C."/>
            <person name="Manso-Silvan L."/>
            <person name="Nikolski M."/>
            <person name="Nouvel L.-X."/>
            <person name="Poumarat F."/>
            <person name="Tardy F."/>
            <person name="Thebault P."/>
            <person name="Theil S."/>
            <person name="Citti C."/>
            <person name="Thiaucourt F."/>
            <person name="Blanchard A."/>
        </authorList>
    </citation>
    <scope>NUCLEOTIDE SEQUENCE [LARGE SCALE GENOMIC DNA]</scope>
    <source>
        <strain evidence="6 7">14811</strain>
    </source>
</reference>
<gene>
    <name evidence="6" type="ORF">MOVI_6660</name>
</gene>
<keyword evidence="2 5" id="KW-0812">Transmembrane</keyword>
<dbReference type="Gene3D" id="1.20.1740.10">
    <property type="entry name" value="Amino acid/polyamine transporter I"/>
    <property type="match status" value="1"/>
</dbReference>
<accession>A0A014NPN2</accession>
<feature type="transmembrane region" description="Helical" evidence="5">
    <location>
        <begin position="227"/>
        <end position="249"/>
    </location>
</feature>
<feature type="transmembrane region" description="Helical" evidence="5">
    <location>
        <begin position="46"/>
        <end position="69"/>
    </location>
</feature>
<dbReference type="STRING" id="1188239.MOVI_6660"/>
<dbReference type="EMBL" id="JFAD01000035">
    <property type="protein sequence ID" value="EXU60847.1"/>
    <property type="molecule type" value="Genomic_DNA"/>
</dbReference>
<feature type="transmembrane region" description="Helical" evidence="5">
    <location>
        <begin position="261"/>
        <end position="285"/>
    </location>
</feature>
<evidence type="ECO:0000313" key="6">
    <source>
        <dbReference type="EMBL" id="EXU60847.1"/>
    </source>
</evidence>
<dbReference type="InterPro" id="IPR002293">
    <property type="entry name" value="AA/rel_permease1"/>
</dbReference>
<evidence type="ECO:0000256" key="2">
    <source>
        <dbReference type="ARBA" id="ARBA00022692"/>
    </source>
</evidence>
<keyword evidence="4 5" id="KW-0472">Membrane</keyword>
<evidence type="ECO:0000256" key="1">
    <source>
        <dbReference type="ARBA" id="ARBA00004141"/>
    </source>
</evidence>
<feature type="transmembrane region" description="Helical" evidence="5">
    <location>
        <begin position="14"/>
        <end position="34"/>
    </location>
</feature>
<name>A0A014NPN2_9BACT</name>
<dbReference type="InterPro" id="IPR050598">
    <property type="entry name" value="AminoAcid_Transporter"/>
</dbReference>
<proteinExistence type="predicted"/>
<feature type="transmembrane region" description="Helical" evidence="5">
    <location>
        <begin position="143"/>
        <end position="162"/>
    </location>
</feature>
<organism evidence="6 7">
    <name type="scientific">Mesomycoplasma ovipneumoniae 14811</name>
    <dbReference type="NCBI Taxonomy" id="1188239"/>
    <lineage>
        <taxon>Bacteria</taxon>
        <taxon>Bacillati</taxon>
        <taxon>Mycoplasmatota</taxon>
        <taxon>Mycoplasmoidales</taxon>
        <taxon>Metamycoplasmataceae</taxon>
        <taxon>Mesomycoplasma</taxon>
    </lineage>
</organism>
<feature type="transmembrane region" description="Helical" evidence="5">
    <location>
        <begin position="405"/>
        <end position="426"/>
    </location>
</feature>
<feature type="transmembrane region" description="Helical" evidence="5">
    <location>
        <begin position="174"/>
        <end position="194"/>
    </location>
</feature>
<dbReference type="PANTHER" id="PTHR11785">
    <property type="entry name" value="AMINO ACID TRANSPORTER"/>
    <property type="match status" value="1"/>
</dbReference>
<sequence length="527" mass="58836">MATGTLGKNKSQKITFFGALLIVLGASIGAGIFFKSKAVIENSGYNLGLAIGSWVFACFAIVAMAIALIEISSATKKSNLSVIIWNKLFNSESFFQISKNFIIYLYLPFTYFVLPVYFMQILQDAIAAFGLESSSDWNIKFDWVIVLVVSIAIVIYFFIISLNTKVAEFHNKIILIAKFIPIFVTVIVGFILYFQGGSNKLLSQPEFASVEKIKTEGVSISSSLPGVGVLISMAGIFFSYEGFFTAAGLQSEMKEPKKTPIAILLGIGITTIIYLFIAIATSIVGDGSISSFINIAKNELKWHPLTIKLILGTTFLLIGISLLGIINVFTLWGPRALEELIHKNEFFLLKRWKKYVNLNKPVVSTYFLIIFSVLALIIFTLIGVFGFDDQEYGTYGQKLNNLYSFADITGNWSALISFLLIAAAIYGCIKNRKTKKIAVEKQKYFLFFGYISVICISLILLFAVVVPIVDLFTILIYQPEIENFNLILKTRVTKVIVLILFIIVPVFPVFWTYLTKKIKKTVKKSKL</sequence>
<evidence type="ECO:0000256" key="3">
    <source>
        <dbReference type="ARBA" id="ARBA00022989"/>
    </source>
</evidence>